<organism evidence="1">
    <name type="scientific">marine metagenome</name>
    <dbReference type="NCBI Taxonomy" id="408172"/>
    <lineage>
        <taxon>unclassified sequences</taxon>
        <taxon>metagenomes</taxon>
        <taxon>ecological metagenomes</taxon>
    </lineage>
</organism>
<sequence>MPQAINSALGSGFDVSNIKADIDRCDTMSQIADRNDIHAGFRNRY</sequence>
<gene>
    <name evidence="1" type="ORF">METZ01_LOCUS253129</name>
</gene>
<feature type="non-terminal residue" evidence="1">
    <location>
        <position position="45"/>
    </location>
</feature>
<name>A0A382ILS4_9ZZZZ</name>
<accession>A0A382ILS4</accession>
<dbReference type="EMBL" id="UINC01068023">
    <property type="protein sequence ID" value="SVC00275.1"/>
    <property type="molecule type" value="Genomic_DNA"/>
</dbReference>
<protein>
    <submittedName>
        <fullName evidence="1">Uncharacterized protein</fullName>
    </submittedName>
</protein>
<evidence type="ECO:0000313" key="1">
    <source>
        <dbReference type="EMBL" id="SVC00275.1"/>
    </source>
</evidence>
<reference evidence="1" key="1">
    <citation type="submission" date="2018-05" db="EMBL/GenBank/DDBJ databases">
        <authorList>
            <person name="Lanie J.A."/>
            <person name="Ng W.-L."/>
            <person name="Kazmierczak K.M."/>
            <person name="Andrzejewski T.M."/>
            <person name="Davidsen T.M."/>
            <person name="Wayne K.J."/>
            <person name="Tettelin H."/>
            <person name="Glass J.I."/>
            <person name="Rusch D."/>
            <person name="Podicherti R."/>
            <person name="Tsui H.-C.T."/>
            <person name="Winkler M.E."/>
        </authorList>
    </citation>
    <scope>NUCLEOTIDE SEQUENCE</scope>
</reference>
<proteinExistence type="predicted"/>
<dbReference type="AlphaFoldDB" id="A0A382ILS4"/>